<keyword evidence="12 18" id="KW-1133">Transmembrane helix</keyword>
<name>A0AA36EBP9_LACSI</name>
<feature type="transmembrane region" description="Helical" evidence="18">
    <location>
        <begin position="123"/>
        <end position="144"/>
    </location>
</feature>
<evidence type="ECO:0000256" key="10">
    <source>
        <dbReference type="ARBA" id="ARBA00022833"/>
    </source>
</evidence>
<dbReference type="GO" id="GO:0061630">
    <property type="term" value="F:ubiquitin protein ligase activity"/>
    <property type="evidence" value="ECO:0007669"/>
    <property type="project" value="UniProtKB-EC"/>
</dbReference>
<evidence type="ECO:0000256" key="3">
    <source>
        <dbReference type="ARBA" id="ARBA00008704"/>
    </source>
</evidence>
<dbReference type="GO" id="GO:0008270">
    <property type="term" value="F:zinc ion binding"/>
    <property type="evidence" value="ECO:0007669"/>
    <property type="project" value="UniProtKB-KW"/>
</dbReference>
<evidence type="ECO:0000256" key="12">
    <source>
        <dbReference type="ARBA" id="ARBA00022989"/>
    </source>
</evidence>
<evidence type="ECO:0000256" key="6">
    <source>
        <dbReference type="ARBA" id="ARBA00022692"/>
    </source>
</evidence>
<keyword evidence="21" id="KW-1185">Reference proteome</keyword>
<keyword evidence="7" id="KW-0479">Metal-binding</keyword>
<evidence type="ECO:0000256" key="11">
    <source>
        <dbReference type="ARBA" id="ARBA00022927"/>
    </source>
</evidence>
<comment type="subcellular location">
    <subcellularLocation>
        <location evidence="1">Peroxisome membrane</location>
        <topology evidence="1">Multi-pass membrane protein</topology>
    </subcellularLocation>
</comment>
<evidence type="ECO:0000256" key="18">
    <source>
        <dbReference type="SAM" id="Phobius"/>
    </source>
</evidence>
<dbReference type="InterPro" id="IPR006845">
    <property type="entry name" value="Pex_N"/>
</dbReference>
<evidence type="ECO:0000256" key="1">
    <source>
        <dbReference type="ARBA" id="ARBA00004585"/>
    </source>
</evidence>
<keyword evidence="9" id="KW-0833">Ubl conjugation pathway</keyword>
<comment type="catalytic activity">
    <reaction evidence="16">
        <text>[E2 ubiquitin-conjugating enzyme]-S-ubiquitinyl-L-cysteine + [acceptor protein]-L-cysteine = [E2 ubiquitin-conjugating enzyme]-L-cysteine + [acceptor protein]-S-ubiquitinyl-L-cysteine.</text>
        <dbReference type="EC" id="2.3.2.36"/>
    </reaction>
</comment>
<keyword evidence="5" id="KW-0808">Transferase</keyword>
<evidence type="ECO:0000256" key="17">
    <source>
        <dbReference type="ARBA" id="ARBA00034523"/>
    </source>
</evidence>
<evidence type="ECO:0000256" key="14">
    <source>
        <dbReference type="ARBA" id="ARBA00023140"/>
    </source>
</evidence>
<dbReference type="GO" id="GO:0005778">
    <property type="term" value="C:peroxisomal membrane"/>
    <property type="evidence" value="ECO:0007669"/>
    <property type="project" value="UniProtKB-SubCell"/>
</dbReference>
<keyword evidence="10" id="KW-0862">Zinc</keyword>
<keyword evidence="6 18" id="KW-0812">Transmembrane</keyword>
<evidence type="ECO:0000256" key="2">
    <source>
        <dbReference type="ARBA" id="ARBA00004906"/>
    </source>
</evidence>
<evidence type="ECO:0000256" key="15">
    <source>
        <dbReference type="ARBA" id="ARBA00032511"/>
    </source>
</evidence>
<evidence type="ECO:0000259" key="19">
    <source>
        <dbReference type="Pfam" id="PF04757"/>
    </source>
</evidence>
<dbReference type="InterPro" id="IPR025654">
    <property type="entry name" value="PEX2/10"/>
</dbReference>
<keyword evidence="11" id="KW-0653">Protein transport</keyword>
<dbReference type="PANTHER" id="PTHR48178:SF1">
    <property type="entry name" value="PEROXISOME BIOGENESIS FACTOR 2"/>
    <property type="match status" value="1"/>
</dbReference>
<dbReference type="EMBL" id="OX465082">
    <property type="protein sequence ID" value="CAI9290531.1"/>
    <property type="molecule type" value="Genomic_DNA"/>
</dbReference>
<dbReference type="EC" id="2.3.2.36" evidence="17"/>
<keyword evidence="14" id="KW-0576">Peroxisome</keyword>
<organism evidence="20 21">
    <name type="scientific">Lactuca saligna</name>
    <name type="common">Willowleaf lettuce</name>
    <dbReference type="NCBI Taxonomy" id="75948"/>
    <lineage>
        <taxon>Eukaryota</taxon>
        <taxon>Viridiplantae</taxon>
        <taxon>Streptophyta</taxon>
        <taxon>Embryophyta</taxon>
        <taxon>Tracheophyta</taxon>
        <taxon>Spermatophyta</taxon>
        <taxon>Magnoliopsida</taxon>
        <taxon>eudicotyledons</taxon>
        <taxon>Gunneridae</taxon>
        <taxon>Pentapetalae</taxon>
        <taxon>asterids</taxon>
        <taxon>campanulids</taxon>
        <taxon>Asterales</taxon>
        <taxon>Asteraceae</taxon>
        <taxon>Cichorioideae</taxon>
        <taxon>Cichorieae</taxon>
        <taxon>Lactucinae</taxon>
        <taxon>Lactuca</taxon>
    </lineage>
</organism>
<keyword evidence="4" id="KW-0813">Transport</keyword>
<feature type="domain" description="Pex N-terminal" evidence="19">
    <location>
        <begin position="145"/>
        <end position="204"/>
    </location>
</feature>
<accession>A0AA36EBP9</accession>
<reference evidence="20" key="1">
    <citation type="submission" date="2023-04" db="EMBL/GenBank/DDBJ databases">
        <authorList>
            <person name="Vijverberg K."/>
            <person name="Xiong W."/>
            <person name="Schranz E."/>
        </authorList>
    </citation>
    <scope>NUCLEOTIDE SEQUENCE</scope>
</reference>
<evidence type="ECO:0000313" key="20">
    <source>
        <dbReference type="EMBL" id="CAI9290531.1"/>
    </source>
</evidence>
<dbReference type="PANTHER" id="PTHR48178">
    <property type="entry name" value="PEROXISOME BIOGENESIS FACTOR 2"/>
    <property type="match status" value="1"/>
</dbReference>
<proteinExistence type="inferred from homology"/>
<evidence type="ECO:0000256" key="7">
    <source>
        <dbReference type="ARBA" id="ARBA00022723"/>
    </source>
</evidence>
<evidence type="ECO:0000256" key="8">
    <source>
        <dbReference type="ARBA" id="ARBA00022771"/>
    </source>
</evidence>
<evidence type="ECO:0000256" key="4">
    <source>
        <dbReference type="ARBA" id="ARBA00022448"/>
    </source>
</evidence>
<keyword evidence="8" id="KW-0863">Zinc-finger</keyword>
<dbReference type="Pfam" id="PF04757">
    <property type="entry name" value="Pex2_Pex12"/>
    <property type="match status" value="1"/>
</dbReference>
<dbReference type="AlphaFoldDB" id="A0AA36EBP9"/>
<evidence type="ECO:0000256" key="16">
    <source>
        <dbReference type="ARBA" id="ARBA00034438"/>
    </source>
</evidence>
<gene>
    <name evidence="20" type="ORF">LSALG_LOCUS29721</name>
</gene>
<comment type="similarity">
    <text evidence="3">Belongs to the pex2/pex10/pex12 family.</text>
</comment>
<sequence length="252" mass="29076">MYATSEHHLQAETLFTYGNRIILIPSSLISFNSFILLPVELFSKSAAPAATPPPTPEFCRHPYMLHPRVQSLHQLLYHMHLSLESYLWYWFSILVDKPTLGNALMNLRYIDERTMETRAKCKLVVSILGFVCNPYLLSASGVILNRYRNLIDRAIKARLVYGSPHMNRAVNFKYMNHQLVWNEFSEMLLLLLPILSSSSMKNFFIHSQNITIQALLEMKHYAPSARPIQQTCISPFLVNIGTLLNQNYLFVL</sequence>
<comment type="pathway">
    <text evidence="2">Protein modification; protein ubiquitination.</text>
</comment>
<dbReference type="GO" id="GO:0016558">
    <property type="term" value="P:protein import into peroxisome matrix"/>
    <property type="evidence" value="ECO:0007669"/>
    <property type="project" value="InterPro"/>
</dbReference>
<evidence type="ECO:0000256" key="13">
    <source>
        <dbReference type="ARBA" id="ARBA00023136"/>
    </source>
</evidence>
<keyword evidence="13 18" id="KW-0472">Membrane</keyword>
<protein>
    <recommendedName>
        <fullName evidence="17">RING-type E3 ubiquitin transferase (cysteine targeting)</fullName>
        <ecNumber evidence="17">2.3.2.36</ecNumber>
    </recommendedName>
    <alternativeName>
        <fullName evidence="15">Peroxin-2</fullName>
    </alternativeName>
</protein>
<feature type="transmembrane region" description="Helical" evidence="18">
    <location>
        <begin position="20"/>
        <end position="39"/>
    </location>
</feature>
<evidence type="ECO:0000256" key="5">
    <source>
        <dbReference type="ARBA" id="ARBA00022679"/>
    </source>
</evidence>
<evidence type="ECO:0000256" key="9">
    <source>
        <dbReference type="ARBA" id="ARBA00022786"/>
    </source>
</evidence>
<dbReference type="Proteomes" id="UP001177003">
    <property type="component" value="Chromosome 6"/>
</dbReference>
<evidence type="ECO:0000313" key="21">
    <source>
        <dbReference type="Proteomes" id="UP001177003"/>
    </source>
</evidence>